<feature type="repeat" description="PPR" evidence="4">
    <location>
        <begin position="819"/>
        <end position="853"/>
    </location>
</feature>
<dbReference type="InterPro" id="IPR002885">
    <property type="entry name" value="PPR_rpt"/>
</dbReference>
<evidence type="ECO:0000313" key="6">
    <source>
        <dbReference type="EMBL" id="KAF8759228.1"/>
    </source>
</evidence>
<accession>A0A835KNI7</accession>
<feature type="repeat" description="PPR" evidence="4">
    <location>
        <begin position="612"/>
        <end position="646"/>
    </location>
</feature>
<dbReference type="InterPro" id="IPR011990">
    <property type="entry name" value="TPR-like_helical_dom_sf"/>
</dbReference>
<comment type="similarity">
    <text evidence="1">Belongs to the PPR family. P subfamily.</text>
</comment>
<reference evidence="6" key="1">
    <citation type="submission" date="2020-07" db="EMBL/GenBank/DDBJ databases">
        <title>Genome sequence and genetic diversity analysis of an under-domesticated orphan crop, white fonio (Digitaria exilis).</title>
        <authorList>
            <person name="Bennetzen J.L."/>
            <person name="Chen S."/>
            <person name="Ma X."/>
            <person name="Wang X."/>
            <person name="Yssel A.E.J."/>
            <person name="Chaluvadi S.R."/>
            <person name="Johnson M."/>
            <person name="Gangashetty P."/>
            <person name="Hamidou F."/>
            <person name="Sanogo M.D."/>
            <person name="Zwaenepoel A."/>
            <person name="Wallace J."/>
            <person name="Van De Peer Y."/>
            <person name="Van Deynze A."/>
        </authorList>
    </citation>
    <scope>NUCLEOTIDE SEQUENCE</scope>
    <source>
        <tissue evidence="6">Leaves</tissue>
    </source>
</reference>
<sequence length="912" mass="99494">MTPVPHCPPVGGAAGTGAGAPPIAGAHSGALSPPPPSASRIHLPRLSPPPSLSSSSTPASSTSPFPSPAASALHPSDEALSSMSPREHTSLLSRQRCWRSARDLFDRLRALPGYAPNPIHYAVVLRHLARARRWAELRRVWVGMELPPSNPAYAALADALAKAGLARGALLLLRHMRARGVAPDEVSMNTFVRALKDQGRYADAFALFRNWCDGRFEVDFLDLDSITIDPDGPMQFLLADICHDKFAAAGGPVIDECPRKPNLVATYNTMIDLFGKAGRLKDALDMLLDMPSQGVMPDTYTFNTLINIFGLSGNMAQAEALFANMVVRGINPDTKTYNVMMTVFASIGDLDGVLKYYRQIGKAGLHMDAVSYRIVLQALCERKMVCEAEDVIEGILNSGGSVHEQSLPVVMKMYVNLGLLDEANTFFEKHCRGKRVSSKNFAAIIDAFAVMGLWEEAEHIFFSRRGDGYKSDIMEYNVMAKAYGLAKQYDRVSSLLDSMEESGVSPDECTYNSLIQMFSVGGFPQRAKKLLGKMKDAGFQPKCETYSAVIRSYSRHCLVPEVIDLFNEMKSSGVEPNIVIYGLLIDMFAETGNIKEALHCCNLLEESGISPNLVILTSLIKAYSKYNRWKEAQDLYSRMKNMDGGPDTIASNAMLNLYGNLGMVTEAKEIFDSLRRNSNADSVSYTTMACLYKGMGLLSESIKVACELQKSGLLSDCVSYNAVMACYLAKGNLRGCAELVQEMVAANIPPDASTFGMIFSLLQNGHVSAAEVLQLESAYNDGKSSAKQAIVAFLFSIAGMHAAALEICEQLLRPGWTIDACAYNVCFKVYASCGKVEKAFSLFMRMNDLGLKPDTVTCIHLATCYGKPGVSEGLRTNGLLEYRTDELVPSHNALVAYIETGRNNVALQLVKK</sequence>
<dbReference type="SUPFAM" id="SSF48452">
    <property type="entry name" value="TPR-like"/>
    <property type="match status" value="2"/>
</dbReference>
<keyword evidence="3" id="KW-0809">Transit peptide</keyword>
<keyword evidence="7" id="KW-1185">Reference proteome</keyword>
<gene>
    <name evidence="6" type="ORF">HU200_010258</name>
</gene>
<evidence type="ECO:0000256" key="1">
    <source>
        <dbReference type="ARBA" id="ARBA00007626"/>
    </source>
</evidence>
<dbReference type="PROSITE" id="PS51375">
    <property type="entry name" value="PPR"/>
    <property type="match status" value="11"/>
</dbReference>
<feature type="repeat" description="PPR" evidence="4">
    <location>
        <begin position="542"/>
        <end position="576"/>
    </location>
</feature>
<dbReference type="NCBIfam" id="TIGR00756">
    <property type="entry name" value="PPR"/>
    <property type="match status" value="10"/>
</dbReference>
<evidence type="ECO:0000313" key="7">
    <source>
        <dbReference type="Proteomes" id="UP000636709"/>
    </source>
</evidence>
<dbReference type="Pfam" id="PF13812">
    <property type="entry name" value="PPR_3"/>
    <property type="match status" value="2"/>
</dbReference>
<dbReference type="OrthoDB" id="185373at2759"/>
<evidence type="ECO:0008006" key="8">
    <source>
        <dbReference type="Google" id="ProtNLM"/>
    </source>
</evidence>
<feature type="repeat" description="PPR" evidence="4">
    <location>
        <begin position="263"/>
        <end position="297"/>
    </location>
</feature>
<dbReference type="Gene3D" id="1.25.40.10">
    <property type="entry name" value="Tetratricopeptide repeat domain"/>
    <property type="match status" value="5"/>
</dbReference>
<dbReference type="EMBL" id="JACEFO010000718">
    <property type="protein sequence ID" value="KAF8759228.1"/>
    <property type="molecule type" value="Genomic_DNA"/>
</dbReference>
<organism evidence="6 7">
    <name type="scientific">Digitaria exilis</name>
    <dbReference type="NCBI Taxonomy" id="1010633"/>
    <lineage>
        <taxon>Eukaryota</taxon>
        <taxon>Viridiplantae</taxon>
        <taxon>Streptophyta</taxon>
        <taxon>Embryophyta</taxon>
        <taxon>Tracheophyta</taxon>
        <taxon>Spermatophyta</taxon>
        <taxon>Magnoliopsida</taxon>
        <taxon>Liliopsida</taxon>
        <taxon>Poales</taxon>
        <taxon>Poaceae</taxon>
        <taxon>PACMAD clade</taxon>
        <taxon>Panicoideae</taxon>
        <taxon>Panicodae</taxon>
        <taxon>Paniceae</taxon>
        <taxon>Anthephorinae</taxon>
        <taxon>Digitaria</taxon>
    </lineage>
</organism>
<feature type="repeat" description="PPR" evidence="4">
    <location>
        <begin position="716"/>
        <end position="750"/>
    </location>
</feature>
<feature type="repeat" description="PPR" evidence="4">
    <location>
        <begin position="507"/>
        <end position="541"/>
    </location>
</feature>
<protein>
    <recommendedName>
        <fullName evidence="8">Pentacotripeptide-repeat region of PRORP domain-containing protein</fullName>
    </recommendedName>
</protein>
<dbReference type="Proteomes" id="UP000636709">
    <property type="component" value="Unassembled WGS sequence"/>
</dbReference>
<feature type="repeat" description="PPR" evidence="4">
    <location>
        <begin position="333"/>
        <end position="367"/>
    </location>
</feature>
<dbReference type="Pfam" id="PF13041">
    <property type="entry name" value="PPR_2"/>
    <property type="match status" value="4"/>
</dbReference>
<feature type="repeat" description="PPR" evidence="4">
    <location>
        <begin position="577"/>
        <end position="611"/>
    </location>
</feature>
<proteinExistence type="inferred from homology"/>
<keyword evidence="2" id="KW-0677">Repeat</keyword>
<feature type="region of interest" description="Disordered" evidence="5">
    <location>
        <begin position="1"/>
        <end position="87"/>
    </location>
</feature>
<evidence type="ECO:0000256" key="4">
    <source>
        <dbReference type="PROSITE-ProRule" id="PRU00708"/>
    </source>
</evidence>
<dbReference type="Pfam" id="PF01535">
    <property type="entry name" value="PPR"/>
    <property type="match status" value="2"/>
</dbReference>
<feature type="repeat" description="PPR" evidence="4">
    <location>
        <begin position="298"/>
        <end position="332"/>
    </location>
</feature>
<feature type="compositionally biased region" description="Low complexity" evidence="5">
    <location>
        <begin position="19"/>
        <end position="31"/>
    </location>
</feature>
<name>A0A835KNI7_9POAL</name>
<evidence type="ECO:0000256" key="3">
    <source>
        <dbReference type="ARBA" id="ARBA00022946"/>
    </source>
</evidence>
<feature type="compositionally biased region" description="Low complexity" evidence="5">
    <location>
        <begin position="52"/>
        <end position="74"/>
    </location>
</feature>
<dbReference type="PANTHER" id="PTHR47447">
    <property type="entry name" value="OS03G0856100 PROTEIN"/>
    <property type="match status" value="1"/>
</dbReference>
<feature type="repeat" description="PPR" evidence="4">
    <location>
        <begin position="149"/>
        <end position="183"/>
    </location>
</feature>
<evidence type="ECO:0000256" key="2">
    <source>
        <dbReference type="ARBA" id="ARBA00022737"/>
    </source>
</evidence>
<dbReference type="PANTHER" id="PTHR47447:SF21">
    <property type="entry name" value="PENTACOTRIPEPTIDE-REPEAT REGION OF PRORP DOMAIN-CONTAINING PROTEIN"/>
    <property type="match status" value="1"/>
</dbReference>
<dbReference type="AlphaFoldDB" id="A0A835KNI7"/>
<comment type="caution">
    <text evidence="6">The sequence shown here is derived from an EMBL/GenBank/DDBJ whole genome shotgun (WGS) entry which is preliminary data.</text>
</comment>
<evidence type="ECO:0000256" key="5">
    <source>
        <dbReference type="SAM" id="MobiDB-lite"/>
    </source>
</evidence>
<feature type="repeat" description="PPR" evidence="4">
    <location>
        <begin position="472"/>
        <end position="506"/>
    </location>
</feature>